<protein>
    <submittedName>
        <fullName evidence="2">Uncharacterized protein LOC142170377</fullName>
    </submittedName>
</protein>
<dbReference type="Proteomes" id="UP000790787">
    <property type="component" value="Chromosome 16"/>
</dbReference>
<dbReference type="RefSeq" id="XP_075088375.1">
    <property type="nucleotide sequence ID" value="XM_075232274.1"/>
</dbReference>
<reference evidence="2" key="2">
    <citation type="submission" date="2025-08" db="UniProtKB">
        <authorList>
            <consortium name="RefSeq"/>
        </authorList>
    </citation>
    <scope>IDENTIFICATION</scope>
    <source>
        <tissue evidence="2">Leaf</tissue>
    </source>
</reference>
<organism evidence="1 2">
    <name type="scientific">Nicotiana tabacum</name>
    <name type="common">Common tobacco</name>
    <dbReference type="NCBI Taxonomy" id="4097"/>
    <lineage>
        <taxon>Eukaryota</taxon>
        <taxon>Viridiplantae</taxon>
        <taxon>Streptophyta</taxon>
        <taxon>Embryophyta</taxon>
        <taxon>Tracheophyta</taxon>
        <taxon>Spermatophyta</taxon>
        <taxon>Magnoliopsida</taxon>
        <taxon>eudicotyledons</taxon>
        <taxon>Gunneridae</taxon>
        <taxon>Pentapetalae</taxon>
        <taxon>asterids</taxon>
        <taxon>lamiids</taxon>
        <taxon>Solanales</taxon>
        <taxon>Solanaceae</taxon>
        <taxon>Nicotianoideae</taxon>
        <taxon>Nicotianeae</taxon>
        <taxon>Nicotiana</taxon>
    </lineage>
</organism>
<name>A0AC58STS6_TOBAC</name>
<accession>A0AC58STS6</accession>
<evidence type="ECO:0000313" key="1">
    <source>
        <dbReference type="Proteomes" id="UP000790787"/>
    </source>
</evidence>
<gene>
    <name evidence="2" type="primary">LOC142170377</name>
</gene>
<evidence type="ECO:0000313" key="2">
    <source>
        <dbReference type="RefSeq" id="XP_075088375.1"/>
    </source>
</evidence>
<proteinExistence type="predicted"/>
<keyword evidence="1" id="KW-1185">Reference proteome</keyword>
<sequence length="211" mass="23845">MESRGDVITSMLTIFTFDVYALIDPGSTLSYVTPYIAKKFGIEPEKLCEPFEVSTPVGESVITRCIYRGCPIKVYHRLIATDLVELEMVDFDVIMGMDWLESCYATVGCRTKILSFEFPGEPVLEWKGVVVAPRCRFISYLKTRKIISKGYIYHLVRVKDADAQIPTLQLVPIVNEFPEVFPKDLSGVPSDREIDFRIDLLPGTKPISIPP</sequence>
<reference evidence="1" key="1">
    <citation type="journal article" date="2014" name="Nat. Commun.">
        <title>The tobacco genome sequence and its comparison with those of tomato and potato.</title>
        <authorList>
            <person name="Sierro N."/>
            <person name="Battey J.N."/>
            <person name="Ouadi S."/>
            <person name="Bakaher N."/>
            <person name="Bovet L."/>
            <person name="Willig A."/>
            <person name="Goepfert S."/>
            <person name="Peitsch M.C."/>
            <person name="Ivanov N.V."/>
        </authorList>
    </citation>
    <scope>NUCLEOTIDE SEQUENCE [LARGE SCALE GENOMIC DNA]</scope>
</reference>